<comment type="similarity">
    <text evidence="2 13">Belongs to the small Tim family.</text>
</comment>
<keyword evidence="10" id="KW-0472">Membrane</keyword>
<evidence type="ECO:0000256" key="7">
    <source>
        <dbReference type="ARBA" id="ARBA00022927"/>
    </source>
</evidence>
<keyword evidence="12 13" id="KW-0143">Chaperone</keyword>
<dbReference type="GO" id="GO:0015031">
    <property type="term" value="P:protein transport"/>
    <property type="evidence" value="ECO:0007669"/>
    <property type="project" value="UniProtKB-KW"/>
</dbReference>
<evidence type="ECO:0000256" key="4">
    <source>
        <dbReference type="ARBA" id="ARBA00022723"/>
    </source>
</evidence>
<dbReference type="OrthoDB" id="274922at2759"/>
<dbReference type="GO" id="GO:0046872">
    <property type="term" value="F:metal ion binding"/>
    <property type="evidence" value="ECO:0007669"/>
    <property type="project" value="UniProtKB-KW"/>
</dbReference>
<evidence type="ECO:0000256" key="6">
    <source>
        <dbReference type="ARBA" id="ARBA00022833"/>
    </source>
</evidence>
<dbReference type="SUPFAM" id="SSF144122">
    <property type="entry name" value="Tim10-like"/>
    <property type="match status" value="1"/>
</dbReference>
<dbReference type="Gene3D" id="1.10.287.810">
    <property type="entry name" value="Mitochondrial import inner membrane translocase subunit tim13 like domains"/>
    <property type="match status" value="1"/>
</dbReference>
<evidence type="ECO:0000256" key="1">
    <source>
        <dbReference type="ARBA" id="ARBA00004137"/>
    </source>
</evidence>
<evidence type="ECO:0000256" key="12">
    <source>
        <dbReference type="ARBA" id="ARBA00023186"/>
    </source>
</evidence>
<dbReference type="Proteomes" id="UP000654370">
    <property type="component" value="Unassembled WGS sequence"/>
</dbReference>
<keyword evidence="11 13" id="KW-1015">Disulfide bond</keyword>
<dbReference type="InterPro" id="IPR004217">
    <property type="entry name" value="Tim10-like"/>
</dbReference>
<dbReference type="EMBL" id="JAEPQZ010000011">
    <property type="protein sequence ID" value="KAG2175691.1"/>
    <property type="molecule type" value="Genomic_DNA"/>
</dbReference>
<comment type="domain">
    <text evidence="13">The twin CX3C motif contains 4 conserved Cys residues that form 2 disulfide bonds in the mitochondrial intermembrane space.</text>
</comment>
<keyword evidence="9 13" id="KW-0496">Mitochondrion</keyword>
<dbReference type="InterPro" id="IPR035427">
    <property type="entry name" value="Tim10-like_dom_sf"/>
</dbReference>
<organism evidence="15 16">
    <name type="scientific">Mortierella isabellina</name>
    <name type="common">Filamentous fungus</name>
    <name type="synonym">Umbelopsis isabellina</name>
    <dbReference type="NCBI Taxonomy" id="91625"/>
    <lineage>
        <taxon>Eukaryota</taxon>
        <taxon>Fungi</taxon>
        <taxon>Fungi incertae sedis</taxon>
        <taxon>Mucoromycota</taxon>
        <taxon>Mucoromycotina</taxon>
        <taxon>Umbelopsidomycetes</taxon>
        <taxon>Umbelopsidales</taxon>
        <taxon>Umbelopsidaceae</taxon>
        <taxon>Umbelopsis</taxon>
    </lineage>
</organism>
<evidence type="ECO:0000313" key="16">
    <source>
        <dbReference type="Proteomes" id="UP000654370"/>
    </source>
</evidence>
<feature type="domain" description="Tim10-like" evidence="14">
    <location>
        <begin position="20"/>
        <end position="83"/>
    </location>
</feature>
<evidence type="ECO:0000313" key="15">
    <source>
        <dbReference type="EMBL" id="KAG2175691.1"/>
    </source>
</evidence>
<comment type="caution">
    <text evidence="15">The sequence shown here is derived from an EMBL/GenBank/DDBJ whole genome shotgun (WGS) entry which is preliminary data.</text>
</comment>
<reference evidence="15" key="1">
    <citation type="submission" date="2020-12" db="EMBL/GenBank/DDBJ databases">
        <title>Metabolic potential, ecology and presence of endohyphal bacteria is reflected in genomic diversity of Mucoromycotina.</title>
        <authorList>
            <person name="Muszewska A."/>
            <person name="Okrasinska A."/>
            <person name="Steczkiewicz K."/>
            <person name="Drgas O."/>
            <person name="Orlowska M."/>
            <person name="Perlinska-Lenart U."/>
            <person name="Aleksandrzak-Piekarczyk T."/>
            <person name="Szatraj K."/>
            <person name="Zielenkiewicz U."/>
            <person name="Pilsyk S."/>
            <person name="Malc E."/>
            <person name="Mieczkowski P."/>
            <person name="Kruszewska J.S."/>
            <person name="Biernat P."/>
            <person name="Pawlowska J."/>
        </authorList>
    </citation>
    <scope>NUCLEOTIDE SEQUENCE</scope>
    <source>
        <strain evidence="15">WA0000067209</strain>
    </source>
</reference>
<dbReference type="AlphaFoldDB" id="A0A8H7PKP8"/>
<keyword evidence="7 13" id="KW-0653">Protein transport</keyword>
<dbReference type="GO" id="GO:0045039">
    <property type="term" value="P:protein insertion into mitochondrial inner membrane"/>
    <property type="evidence" value="ECO:0007669"/>
    <property type="project" value="TreeGrafter"/>
</dbReference>
<proteinExistence type="inferred from homology"/>
<name>A0A8H7PKP8_MORIS</name>
<protein>
    <recommendedName>
        <fullName evidence="13">Mitochondrial import inner membrane translocase subunit</fullName>
    </recommendedName>
</protein>
<keyword evidence="8 13" id="KW-0811">Translocation</keyword>
<dbReference type="PANTHER" id="PTHR11038">
    <property type="entry name" value="MITOCHONDRIAL IMPORT INNER MEMBRANE TRANSLOCASE SUBUNIT TIM10"/>
    <property type="match status" value="1"/>
</dbReference>
<evidence type="ECO:0000256" key="2">
    <source>
        <dbReference type="ARBA" id="ARBA00006720"/>
    </source>
</evidence>
<comment type="subunit">
    <text evidence="13">Heterohexamer.</text>
</comment>
<dbReference type="PANTHER" id="PTHR11038:SF16">
    <property type="entry name" value="MITOCHONDRIAL IMPORT INNER MEMBRANE TRANSLOCASE SUBUNIT TIM10"/>
    <property type="match status" value="1"/>
</dbReference>
<sequence length="91" mass="10009">MSMFGGGGFQAQQSVNPQNIAMAEQELDMVTDLFNRIVDSCYTKCISTEYQQNDLSQGESVCIDRCVAKFFDVNAKVGEKMQQMGGAQAPQ</sequence>
<keyword evidence="4" id="KW-0479">Metal-binding</keyword>
<evidence type="ECO:0000256" key="13">
    <source>
        <dbReference type="RuleBase" id="RU367043"/>
    </source>
</evidence>
<keyword evidence="16" id="KW-1185">Reference proteome</keyword>
<evidence type="ECO:0000256" key="5">
    <source>
        <dbReference type="ARBA" id="ARBA00022792"/>
    </source>
</evidence>
<evidence type="ECO:0000259" key="14">
    <source>
        <dbReference type="Pfam" id="PF02953"/>
    </source>
</evidence>
<evidence type="ECO:0000256" key="3">
    <source>
        <dbReference type="ARBA" id="ARBA00022448"/>
    </source>
</evidence>
<dbReference type="Pfam" id="PF02953">
    <property type="entry name" value="zf-Tim10_DDP"/>
    <property type="match status" value="1"/>
</dbReference>
<evidence type="ECO:0000256" key="9">
    <source>
        <dbReference type="ARBA" id="ARBA00023128"/>
    </source>
</evidence>
<accession>A0A8H7PKP8</accession>
<dbReference type="FunFam" id="1.10.287.810:FF:000002">
    <property type="entry name" value="Mitochondrial import inner membrane translocase subunit tim10"/>
    <property type="match status" value="1"/>
</dbReference>
<dbReference type="GO" id="GO:0005743">
    <property type="term" value="C:mitochondrial inner membrane"/>
    <property type="evidence" value="ECO:0007669"/>
    <property type="project" value="UniProtKB-SubCell"/>
</dbReference>
<evidence type="ECO:0000256" key="8">
    <source>
        <dbReference type="ARBA" id="ARBA00023010"/>
    </source>
</evidence>
<keyword evidence="6" id="KW-0862">Zinc</keyword>
<keyword evidence="5 13" id="KW-0999">Mitochondrion inner membrane</keyword>
<keyword evidence="3 13" id="KW-0813">Transport</keyword>
<comment type="function">
    <text evidence="13">Mitochondrial intermembrane chaperone that participates in the import and insertion of some multi-pass transmembrane proteins into the mitochondrial inner membrane. Also required for the transfer of beta-barrel precursors from the TOM complex to the sorting and assembly machinery (SAM complex) of the outer membrane. Acts as a chaperone-like protein that protects the hydrophobic precursors from aggregation and guide them through the mitochondrial intermembrane space.</text>
</comment>
<comment type="subcellular location">
    <subcellularLocation>
        <location evidence="1 13">Mitochondrion inner membrane</location>
        <topology evidence="1 13">Peripheral membrane protein</topology>
        <orientation evidence="1 13">Intermembrane side</orientation>
    </subcellularLocation>
</comment>
<gene>
    <name evidence="15" type="ORF">INT43_001338</name>
</gene>
<evidence type="ECO:0000256" key="11">
    <source>
        <dbReference type="ARBA" id="ARBA00023157"/>
    </source>
</evidence>
<evidence type="ECO:0000256" key="10">
    <source>
        <dbReference type="ARBA" id="ARBA00023136"/>
    </source>
</evidence>